<comment type="caution">
    <text evidence="1">The sequence shown here is derived from an EMBL/GenBank/DDBJ whole genome shotgun (WGS) entry which is preliminary data.</text>
</comment>
<evidence type="ECO:0000313" key="2">
    <source>
        <dbReference type="Proteomes" id="UP000324282"/>
    </source>
</evidence>
<accession>A0A5S5BDV8</accession>
<gene>
    <name evidence="1" type="ORF">A9A72_122273</name>
</gene>
<dbReference type="Proteomes" id="UP000324282">
    <property type="component" value="Unassembled WGS sequence"/>
</dbReference>
<sequence>MSETAGFPAVFVSEPFALPDCFSAPLIPCNWLAFVHIQLMLTFVYSELQSDVSRVSAA</sequence>
<protein>
    <submittedName>
        <fullName evidence="1">Uncharacterized protein</fullName>
    </submittedName>
</protein>
<organism evidence="1 2">
    <name type="scientific">Stutzerimonas stutzeri</name>
    <name type="common">Pseudomonas stutzeri</name>
    <dbReference type="NCBI Taxonomy" id="316"/>
    <lineage>
        <taxon>Bacteria</taxon>
        <taxon>Pseudomonadati</taxon>
        <taxon>Pseudomonadota</taxon>
        <taxon>Gammaproteobacteria</taxon>
        <taxon>Pseudomonadales</taxon>
        <taxon>Pseudomonadaceae</taxon>
        <taxon>Stutzerimonas</taxon>
    </lineage>
</organism>
<name>A0A5S5BDV8_STUST</name>
<dbReference type="AlphaFoldDB" id="A0A5S5BDV8"/>
<dbReference type="EMBL" id="VNHQ01000012">
    <property type="protein sequence ID" value="TYP65149.1"/>
    <property type="molecule type" value="Genomic_DNA"/>
</dbReference>
<proteinExistence type="predicted"/>
<evidence type="ECO:0000313" key="1">
    <source>
        <dbReference type="EMBL" id="TYP65149.1"/>
    </source>
</evidence>
<reference evidence="1 2" key="1">
    <citation type="submission" date="2019-07" db="EMBL/GenBank/DDBJ databases">
        <title>Deep subsurface shale carbon reservoir microbial communities from Ohio and West Virginia, USA.</title>
        <authorList>
            <person name="Wrighton K."/>
        </authorList>
    </citation>
    <scope>NUCLEOTIDE SEQUENCE [LARGE SCALE GENOMIC DNA]</scope>
    <source>
        <strain evidence="1 2">NP_8Ht</strain>
    </source>
</reference>